<dbReference type="Pfam" id="PF05708">
    <property type="entry name" value="Peptidase_C92"/>
    <property type="match status" value="1"/>
</dbReference>
<dbReference type="Proteomes" id="UP001223336">
    <property type="component" value="Unassembled WGS sequence"/>
</dbReference>
<proteinExistence type="predicted"/>
<reference evidence="2 3" key="1">
    <citation type="submission" date="2023-08" db="EMBL/GenBank/DDBJ databases">
        <title>New molecular markers tilS and rpoB for phylogenetic and monitoring studies of the genus Thiothrix biodiversity.</title>
        <authorList>
            <person name="Ravin N.V."/>
            <person name="Smolyakov D."/>
            <person name="Markov N.D."/>
            <person name="Beletsky A.V."/>
            <person name="Mardanov A.V."/>
            <person name="Rudenko T.S."/>
            <person name="Grabovich M.Y."/>
        </authorList>
    </citation>
    <scope>NUCLEOTIDE SEQUENCE</scope>
    <source>
        <strain evidence="2">DNT52</strain>
        <strain evidence="1 3">H33</strain>
    </source>
</reference>
<dbReference type="Gene3D" id="3.90.1720.10">
    <property type="entry name" value="endopeptidase domain like (from Nostoc punctiforme)"/>
    <property type="match status" value="1"/>
</dbReference>
<evidence type="ECO:0000313" key="1">
    <source>
        <dbReference type="EMBL" id="MDQ5769307.1"/>
    </source>
</evidence>
<dbReference type="InterPro" id="IPR038765">
    <property type="entry name" value="Papain-like_cys_pep_sf"/>
</dbReference>
<dbReference type="Proteomes" id="UP001229862">
    <property type="component" value="Chromosome"/>
</dbReference>
<dbReference type="EMBL" id="CP133217">
    <property type="protein sequence ID" value="WML86290.1"/>
    <property type="molecule type" value="Genomic_DNA"/>
</dbReference>
<dbReference type="EMBL" id="JAVFKN010000015">
    <property type="protein sequence ID" value="MDQ5769307.1"/>
    <property type="molecule type" value="Genomic_DNA"/>
</dbReference>
<name>A0AA51ML55_9GAMM</name>
<dbReference type="SUPFAM" id="SSF54001">
    <property type="entry name" value="Cysteine proteinases"/>
    <property type="match status" value="1"/>
</dbReference>
<keyword evidence="2" id="KW-0378">Hydrolase</keyword>
<sequence>MPYLLDLEKLQLGDIILQSGTSKFSWWIKKGTRSDYSHAMLYVGHSIIHALTEGVYSTNPQRIIVNSDRHLKVLRSKSQLTESSRNIICNYARNLSGSLYNKVEAISSPILNRFDKEAISSGQFCSRLVAQAYKQAGISISNNPDYTTPENINKSSSLIEVKNCLIVAEQRHIDFAATDDPILENQKRTFQWLNVARTLFANRRIKIQTINDVAEALMENQDLDNEISKHIKDSKYLEHYDYDKVTNSYRYNLPLFIKKYQETDIDLFFQELNKEPDLILRHSNNYFQSGLNYAHLGLEFHKLHTELYKNLLKLSEERISILFQFATIIRQPKLIEITNYLLTYIKKII</sequence>
<gene>
    <name evidence="1" type="ORF">RCC75_12255</name>
    <name evidence="2" type="ORF">RCG00_18600</name>
</gene>
<dbReference type="GO" id="GO:0016787">
    <property type="term" value="F:hydrolase activity"/>
    <property type="evidence" value="ECO:0007669"/>
    <property type="project" value="UniProtKB-KW"/>
</dbReference>
<accession>A0AA51ML55</accession>
<dbReference type="RefSeq" id="WP_308135199.1">
    <property type="nucleotide sequence ID" value="NZ_CP133197.1"/>
</dbReference>
<keyword evidence="3" id="KW-1185">Reference proteome</keyword>
<protein>
    <submittedName>
        <fullName evidence="2">YiiX/YebB-like N1pC/P60 family cysteine hydrolase</fullName>
    </submittedName>
</protein>
<evidence type="ECO:0000313" key="2">
    <source>
        <dbReference type="EMBL" id="WML86290.1"/>
    </source>
</evidence>
<evidence type="ECO:0000313" key="3">
    <source>
        <dbReference type="Proteomes" id="UP001223336"/>
    </source>
</evidence>
<dbReference type="InterPro" id="IPR024453">
    <property type="entry name" value="Peptidase_C92"/>
</dbReference>
<organism evidence="2">
    <name type="scientific">Thiothrix subterranea</name>
    <dbReference type="NCBI Taxonomy" id="2735563"/>
    <lineage>
        <taxon>Bacteria</taxon>
        <taxon>Pseudomonadati</taxon>
        <taxon>Pseudomonadota</taxon>
        <taxon>Gammaproteobacteria</taxon>
        <taxon>Thiotrichales</taxon>
        <taxon>Thiotrichaceae</taxon>
        <taxon>Thiothrix</taxon>
    </lineage>
</organism>
<dbReference type="AlphaFoldDB" id="A0AA51ML55"/>